<keyword evidence="2" id="KW-1185">Reference proteome</keyword>
<comment type="caution">
    <text evidence="1">The sequence shown here is derived from an EMBL/GenBank/DDBJ whole genome shotgun (WGS) entry which is preliminary data.</text>
</comment>
<evidence type="ECO:0000313" key="2">
    <source>
        <dbReference type="Proteomes" id="UP001183824"/>
    </source>
</evidence>
<accession>A0ABU2VF98</accession>
<dbReference type="RefSeq" id="WP_311716767.1">
    <property type="nucleotide sequence ID" value="NZ_JAVREZ010000010.1"/>
</dbReference>
<dbReference type="EMBL" id="JAVREZ010000010">
    <property type="protein sequence ID" value="MDT0483894.1"/>
    <property type="molecule type" value="Genomic_DNA"/>
</dbReference>
<sequence>MLGVLLGPVLPAAEAERRQGGAYEGDDAGDQAAEWTPFMYAVWLPSTTAALSWAGIASETEANAHRD</sequence>
<gene>
    <name evidence="1" type="ORF">RNB18_27425</name>
</gene>
<proteinExistence type="predicted"/>
<reference evidence="2" key="1">
    <citation type="submission" date="2023-07" db="EMBL/GenBank/DDBJ databases">
        <title>30 novel species of actinomycetes from the DSMZ collection.</title>
        <authorList>
            <person name="Nouioui I."/>
        </authorList>
    </citation>
    <scope>NUCLEOTIDE SEQUENCE [LARGE SCALE GENOMIC DNA]</scope>
    <source>
        <strain evidence="2">DSM 41640</strain>
    </source>
</reference>
<name>A0ABU2VF98_9ACTN</name>
<protein>
    <submittedName>
        <fullName evidence="1">Uncharacterized protein</fullName>
    </submittedName>
</protein>
<organism evidence="1 2">
    <name type="scientific">Streptomyces doebereineriae</name>
    <dbReference type="NCBI Taxonomy" id="3075528"/>
    <lineage>
        <taxon>Bacteria</taxon>
        <taxon>Bacillati</taxon>
        <taxon>Actinomycetota</taxon>
        <taxon>Actinomycetes</taxon>
        <taxon>Kitasatosporales</taxon>
        <taxon>Streptomycetaceae</taxon>
        <taxon>Streptomyces</taxon>
    </lineage>
</organism>
<evidence type="ECO:0000313" key="1">
    <source>
        <dbReference type="EMBL" id="MDT0483894.1"/>
    </source>
</evidence>
<dbReference type="Proteomes" id="UP001183824">
    <property type="component" value="Unassembled WGS sequence"/>
</dbReference>